<evidence type="ECO:0000259" key="3">
    <source>
        <dbReference type="Pfam" id="PF00685"/>
    </source>
</evidence>
<dbReference type="Pfam" id="PF00685">
    <property type="entry name" value="Sulfotransfer_1"/>
    <property type="match status" value="1"/>
</dbReference>
<evidence type="ECO:0000256" key="2">
    <source>
        <dbReference type="ARBA" id="ARBA00022679"/>
    </source>
</evidence>
<name>A0A2P2I2D8_9CRUS</name>
<proteinExistence type="evidence at transcript level"/>
<evidence type="ECO:0000256" key="1">
    <source>
        <dbReference type="ARBA" id="ARBA00005771"/>
    </source>
</evidence>
<evidence type="ECO:0000313" key="4">
    <source>
        <dbReference type="EMBL" id="LAB68195.1"/>
    </source>
</evidence>
<dbReference type="Gene3D" id="3.40.50.300">
    <property type="entry name" value="P-loop containing nucleotide triphosphate hydrolases"/>
    <property type="match status" value="1"/>
</dbReference>
<dbReference type="EMBL" id="IACF01002546">
    <property type="protein sequence ID" value="LAB68195.1"/>
    <property type="molecule type" value="mRNA"/>
</dbReference>
<organism evidence="4">
    <name type="scientific">Hirondellea gigas</name>
    <dbReference type="NCBI Taxonomy" id="1518452"/>
    <lineage>
        <taxon>Eukaryota</taxon>
        <taxon>Metazoa</taxon>
        <taxon>Ecdysozoa</taxon>
        <taxon>Arthropoda</taxon>
        <taxon>Crustacea</taxon>
        <taxon>Multicrustacea</taxon>
        <taxon>Malacostraca</taxon>
        <taxon>Eumalacostraca</taxon>
        <taxon>Peracarida</taxon>
        <taxon>Amphipoda</taxon>
        <taxon>Amphilochidea</taxon>
        <taxon>Lysianassida</taxon>
        <taxon>Lysianassidira</taxon>
        <taxon>Lysianassoidea</taxon>
        <taxon>Lysianassidae</taxon>
        <taxon>Hirondellea</taxon>
    </lineage>
</organism>
<dbReference type="InterPro" id="IPR027417">
    <property type="entry name" value="P-loop_NTPase"/>
</dbReference>
<accession>A0A2P2I2D8</accession>
<feature type="domain" description="Sulfotransferase" evidence="3">
    <location>
        <begin position="58"/>
        <end position="332"/>
    </location>
</feature>
<dbReference type="GO" id="GO:0008146">
    <property type="term" value="F:sulfotransferase activity"/>
    <property type="evidence" value="ECO:0007669"/>
    <property type="project" value="InterPro"/>
</dbReference>
<reference evidence="4" key="2">
    <citation type="journal article" date="2018" name="Biosci. Biotechnol. Biochem.">
        <title>Polysaccharide hydrolase of the hadal zone amphipods Hirondellea gigas.</title>
        <authorList>
            <person name="Kobayashi H."/>
            <person name="Nagahama T."/>
            <person name="Arai W."/>
            <person name="Sasagawa Y."/>
            <person name="Umeda M."/>
            <person name="Hayashi T."/>
            <person name="Nikaido I."/>
            <person name="Watanabe H."/>
            <person name="Oguri K."/>
            <person name="Kitazato H."/>
            <person name="Fujioka K."/>
            <person name="Kido Y."/>
            <person name="Takami H."/>
        </authorList>
    </citation>
    <scope>NUCLEOTIDE SEQUENCE</scope>
    <source>
        <tissue evidence="4">Whole body</tissue>
    </source>
</reference>
<reference evidence="5" key="1">
    <citation type="submission" date="2017-11" db="EMBL/GenBank/DDBJ databases">
        <title>The sensing device of the deep-sea amphipod.</title>
        <authorList>
            <person name="Kobayashi H."/>
            <person name="Nagahama T."/>
            <person name="Arai W."/>
            <person name="Sasagawa Y."/>
            <person name="Umeda M."/>
            <person name="Hayashi T."/>
            <person name="Nikaido I."/>
            <person name="Watanabe H."/>
            <person name="Oguri K."/>
            <person name="Kitazato H."/>
            <person name="Fujioka K."/>
            <person name="Kido Y."/>
            <person name="Takami H."/>
        </authorList>
    </citation>
    <scope>NUCLEOTIDE SEQUENCE</scope>
    <source>
        <tissue evidence="5">Whole body</tissue>
    </source>
</reference>
<dbReference type="AlphaFoldDB" id="A0A2P2I2D8"/>
<dbReference type="InterPro" id="IPR000863">
    <property type="entry name" value="Sulfotransferase_dom"/>
</dbReference>
<dbReference type="PANTHER" id="PTHR11783">
    <property type="entry name" value="SULFOTRANSFERASE SULT"/>
    <property type="match status" value="1"/>
</dbReference>
<keyword evidence="2 4" id="KW-0808">Transferase</keyword>
<protein>
    <submittedName>
        <fullName evidence="4">Sulfotransferase 1A1-like</fullName>
    </submittedName>
</protein>
<evidence type="ECO:0000313" key="5">
    <source>
        <dbReference type="EMBL" id="LAC22033.1"/>
    </source>
</evidence>
<comment type="similarity">
    <text evidence="1">Belongs to the sulfotransferase 1 family.</text>
</comment>
<dbReference type="SUPFAM" id="SSF52540">
    <property type="entry name" value="P-loop containing nucleoside triphosphate hydrolases"/>
    <property type="match status" value="1"/>
</dbReference>
<sequence length="344" mass="40327">MATLKTGHQVVQQSPRNSELQRLFTGHPGALQLKPGGWVLPKPFQKYADDIADLQFEDDDVLLMTMPKSGTTWALEILWTMKHNPNFDNPMATEPLNVRSPVIEVDCVIDHIEERGTFKVMFEKEYPDFDMSYGMFLHVCKMATKPRILKSHLPFCLLSPTALQKGKVVYVIRDPRDVCISYYHHSRIFFYENFVGTFDQYVDTFIAGAMWHAPYWEHVKEAWDRRDDPNMHIMFYEKLKKNPKQELYKLDMFLDTNLTEGQIEKIVRYTSFTEMKKRNDHIVSGVDAPDFMDIPRMEKEGGFFRQGKAGGWRDVMTEEQQDKFQVWIDENCPDKEIMNSIMNP</sequence>
<dbReference type="EMBL" id="IACT01002772">
    <property type="protein sequence ID" value="LAC22033.1"/>
    <property type="molecule type" value="mRNA"/>
</dbReference>